<evidence type="ECO:0000313" key="4">
    <source>
        <dbReference type="Proteomes" id="UP000233387"/>
    </source>
</evidence>
<dbReference type="Gene3D" id="1.20.144.10">
    <property type="entry name" value="Phosphatidic acid phosphatase type 2/haloperoxidase"/>
    <property type="match status" value="2"/>
</dbReference>
<evidence type="ECO:0000313" key="3">
    <source>
        <dbReference type="EMBL" id="PKQ67630.1"/>
    </source>
</evidence>
<dbReference type="SUPFAM" id="SSF48317">
    <property type="entry name" value="Acid phosphatase/Vanadium-dependent haloperoxidase"/>
    <property type="match status" value="1"/>
</dbReference>
<dbReference type="SMART" id="SM00014">
    <property type="entry name" value="acidPPc"/>
    <property type="match status" value="1"/>
</dbReference>
<protein>
    <submittedName>
        <fullName evidence="3">PAP2 superfamily</fullName>
    </submittedName>
</protein>
<dbReference type="PANTHER" id="PTHR14969:SF13">
    <property type="entry name" value="AT30094P"/>
    <property type="match status" value="1"/>
</dbReference>
<evidence type="ECO:0000256" key="1">
    <source>
        <dbReference type="SAM" id="Phobius"/>
    </source>
</evidence>
<feature type="transmembrane region" description="Helical" evidence="1">
    <location>
        <begin position="29"/>
        <end position="51"/>
    </location>
</feature>
<comment type="caution">
    <text evidence="3">The sequence shown here is derived from an EMBL/GenBank/DDBJ whole genome shotgun (WGS) entry which is preliminary data.</text>
</comment>
<keyword evidence="1" id="KW-0472">Membrane</keyword>
<keyword evidence="1" id="KW-0812">Transmembrane</keyword>
<keyword evidence="1" id="KW-1133">Transmembrane helix</keyword>
<feature type="domain" description="Phosphatidic acid phosphatase type 2/haloperoxidase" evidence="2">
    <location>
        <begin position="62"/>
        <end position="177"/>
    </location>
</feature>
<evidence type="ECO:0000259" key="2">
    <source>
        <dbReference type="SMART" id="SM00014"/>
    </source>
</evidence>
<accession>A0A2N3IBG6</accession>
<feature type="transmembrane region" description="Helical" evidence="1">
    <location>
        <begin position="162"/>
        <end position="180"/>
    </location>
</feature>
<dbReference type="Pfam" id="PF01569">
    <property type="entry name" value="PAP2"/>
    <property type="match status" value="1"/>
</dbReference>
<dbReference type="PANTHER" id="PTHR14969">
    <property type="entry name" value="SPHINGOSINE-1-PHOSPHATE PHOSPHOHYDROLASE"/>
    <property type="match status" value="1"/>
</dbReference>
<feature type="transmembrane region" description="Helical" evidence="1">
    <location>
        <begin position="109"/>
        <end position="130"/>
    </location>
</feature>
<feature type="transmembrane region" description="Helical" evidence="1">
    <location>
        <begin position="58"/>
        <end position="76"/>
    </location>
</feature>
<dbReference type="EMBL" id="NKXO01000032">
    <property type="protein sequence ID" value="PKQ67630.1"/>
    <property type="molecule type" value="Genomic_DNA"/>
</dbReference>
<dbReference type="InterPro" id="IPR036938">
    <property type="entry name" value="PAP2/HPO_sf"/>
</dbReference>
<dbReference type="RefSeq" id="WP_101359239.1">
    <property type="nucleotide sequence ID" value="NZ_NKXO01000032.1"/>
</dbReference>
<sequence>MNILQNIDNWDKNAVAWINAHHTAWLDSLMVFASKTNVWIPFYAILLILLLRIHKQKSVFFVLGIALVITLADQTTSSLMKPFFERLRPCHWQGWQVPLHLPDGCGGQYGFASSHAANTFGLAMFWWLWLKKFYRMAWLLFLWAGVVSFSRVYLAAHYPTDVLVGAMLGAFFAWAVFKFPEKVLKV</sequence>
<organism evidence="3 4">
    <name type="scientific">Raineya orbicola</name>
    <dbReference type="NCBI Taxonomy" id="2016530"/>
    <lineage>
        <taxon>Bacteria</taxon>
        <taxon>Pseudomonadati</taxon>
        <taxon>Bacteroidota</taxon>
        <taxon>Cytophagia</taxon>
        <taxon>Cytophagales</taxon>
        <taxon>Raineyaceae</taxon>
        <taxon>Raineya</taxon>
    </lineage>
</organism>
<name>A0A2N3IBG6_9BACT</name>
<reference evidence="3 4" key="1">
    <citation type="submission" date="2017-06" db="EMBL/GenBank/DDBJ databases">
        <title>Raineya orbicola gen. nov., sp. nov. a slightly thermophilic bacterium of the phylum Bacteroidetes and the description of Raineyaceae fam. nov.</title>
        <authorList>
            <person name="Albuquerque L."/>
            <person name="Polonia A.R.M."/>
            <person name="Barroso C."/>
            <person name="Froufe H.J.C."/>
            <person name="Lage O."/>
            <person name="Lobo-Da-Cunha A."/>
            <person name="Egas C."/>
            <person name="Da Costa M.S."/>
        </authorList>
    </citation>
    <scope>NUCLEOTIDE SEQUENCE [LARGE SCALE GENOMIC DNA]</scope>
    <source>
        <strain evidence="3 4">SPSPC-11</strain>
    </source>
</reference>
<keyword evidence="4" id="KW-1185">Reference proteome</keyword>
<dbReference type="AlphaFoldDB" id="A0A2N3IBG6"/>
<dbReference type="InterPro" id="IPR000326">
    <property type="entry name" value="PAP2/HPO"/>
</dbReference>
<feature type="transmembrane region" description="Helical" evidence="1">
    <location>
        <begin position="137"/>
        <end position="156"/>
    </location>
</feature>
<dbReference type="OrthoDB" id="9789113at2"/>
<proteinExistence type="predicted"/>
<dbReference type="Proteomes" id="UP000233387">
    <property type="component" value="Unassembled WGS sequence"/>
</dbReference>
<gene>
    <name evidence="3" type="ORF">Rain11_1975</name>
</gene>